<dbReference type="AlphaFoldDB" id="A0A3P6SLD3"/>
<sequence length="182" mass="21072">MEEGRAPPGADGDEVEKRKKRGPVGERMGIVEQTRLAPEFVADIEKYYKYQEDVDKLVDRLEIGLQNDQAVLRLGNIECAEKADPYEVFAQNINAFRSFHAENVQLKQTRTTEMVEEKGKFYARTVSEFDQQASRVAAFLEHLSNNKEEHQKELFDYFETLGNFHQNANLLLEEYLPKVRTP</sequence>
<evidence type="ECO:0000313" key="3">
    <source>
        <dbReference type="Proteomes" id="UP000277928"/>
    </source>
</evidence>
<reference evidence="2 3" key="1">
    <citation type="submission" date="2018-08" db="EMBL/GenBank/DDBJ databases">
        <authorList>
            <person name="Laetsch R D."/>
            <person name="Stevens L."/>
            <person name="Kumar S."/>
            <person name="Blaxter L. M."/>
        </authorList>
    </citation>
    <scope>NUCLEOTIDE SEQUENCE [LARGE SCALE GENOMIC DNA]</scope>
</reference>
<gene>
    <name evidence="2" type="ORF">NLS_LOCUS1721</name>
</gene>
<protein>
    <recommendedName>
        <fullName evidence="4">BAR domain-containing protein</fullName>
    </recommendedName>
</protein>
<evidence type="ECO:0000313" key="2">
    <source>
        <dbReference type="EMBL" id="VDK72229.1"/>
    </source>
</evidence>
<organism evidence="2 3">
    <name type="scientific">Litomosoides sigmodontis</name>
    <name type="common">Filarial nematode worm</name>
    <dbReference type="NCBI Taxonomy" id="42156"/>
    <lineage>
        <taxon>Eukaryota</taxon>
        <taxon>Metazoa</taxon>
        <taxon>Ecdysozoa</taxon>
        <taxon>Nematoda</taxon>
        <taxon>Chromadorea</taxon>
        <taxon>Rhabditida</taxon>
        <taxon>Spirurina</taxon>
        <taxon>Spiruromorpha</taxon>
        <taxon>Filarioidea</taxon>
        <taxon>Onchocercidae</taxon>
        <taxon>Litomosoides</taxon>
    </lineage>
</organism>
<dbReference type="EMBL" id="UYRX01000066">
    <property type="protein sequence ID" value="VDK72229.1"/>
    <property type="molecule type" value="Genomic_DNA"/>
</dbReference>
<feature type="region of interest" description="Disordered" evidence="1">
    <location>
        <begin position="1"/>
        <end position="26"/>
    </location>
</feature>
<dbReference type="OrthoDB" id="5793263at2759"/>
<proteinExistence type="predicted"/>
<keyword evidence="3" id="KW-1185">Reference proteome</keyword>
<dbReference type="OMA" id="ATACTKM"/>
<name>A0A3P6SLD3_LITSI</name>
<dbReference type="Proteomes" id="UP000277928">
    <property type="component" value="Unassembled WGS sequence"/>
</dbReference>
<evidence type="ECO:0008006" key="4">
    <source>
        <dbReference type="Google" id="ProtNLM"/>
    </source>
</evidence>
<evidence type="ECO:0000256" key="1">
    <source>
        <dbReference type="SAM" id="MobiDB-lite"/>
    </source>
</evidence>
<accession>A0A3P6SLD3</accession>